<accession>A0A438JWE7</accession>
<proteinExistence type="predicted"/>
<evidence type="ECO:0000313" key="2">
    <source>
        <dbReference type="Proteomes" id="UP000288805"/>
    </source>
</evidence>
<organism evidence="1 2">
    <name type="scientific">Vitis vinifera</name>
    <name type="common">Grape</name>
    <dbReference type="NCBI Taxonomy" id="29760"/>
    <lineage>
        <taxon>Eukaryota</taxon>
        <taxon>Viridiplantae</taxon>
        <taxon>Streptophyta</taxon>
        <taxon>Embryophyta</taxon>
        <taxon>Tracheophyta</taxon>
        <taxon>Spermatophyta</taxon>
        <taxon>Magnoliopsida</taxon>
        <taxon>eudicotyledons</taxon>
        <taxon>Gunneridae</taxon>
        <taxon>Pentapetalae</taxon>
        <taxon>rosids</taxon>
        <taxon>Vitales</taxon>
        <taxon>Vitaceae</taxon>
        <taxon>Viteae</taxon>
        <taxon>Vitis</taxon>
    </lineage>
</organism>
<dbReference type="AlphaFoldDB" id="A0A438JWE7"/>
<sequence>MEKSRSFPEYSSSYAGEFGFHDRSNSYSFNGPCNKGSGFATSNDPELKRKKRIASYNVFTMEGKLKTSRLSSLLSHEVIISHPSLYRVWRQKCVQRLDDGVWLLLHGKLHAMHQSREAFLGRLDVQILKGVNDDFDGPLKDFSFFNGIWAKFCLFDLKPPLLLCICLCPFYIELNIARKEERDVR</sequence>
<comment type="caution">
    <text evidence="1">The sequence shown here is derived from an EMBL/GenBank/DDBJ whole genome shotgun (WGS) entry which is preliminary data.</text>
</comment>
<dbReference type="Proteomes" id="UP000288805">
    <property type="component" value="Unassembled WGS sequence"/>
</dbReference>
<reference evidence="1 2" key="1">
    <citation type="journal article" date="2018" name="PLoS Genet.">
        <title>Population sequencing reveals clonal diversity and ancestral inbreeding in the grapevine cultivar Chardonnay.</title>
        <authorList>
            <person name="Roach M.J."/>
            <person name="Johnson D.L."/>
            <person name="Bohlmann J."/>
            <person name="van Vuuren H.J."/>
            <person name="Jones S.J."/>
            <person name="Pretorius I.S."/>
            <person name="Schmidt S.A."/>
            <person name="Borneman A.R."/>
        </authorList>
    </citation>
    <scope>NUCLEOTIDE SEQUENCE [LARGE SCALE GENOMIC DNA]</scope>
    <source>
        <strain evidence="2">cv. Chardonnay</strain>
        <tissue evidence="1">Leaf</tissue>
    </source>
</reference>
<protein>
    <submittedName>
        <fullName evidence="1">Uncharacterized protein</fullName>
    </submittedName>
</protein>
<dbReference type="Pfam" id="PF12023">
    <property type="entry name" value="DUF3511"/>
    <property type="match status" value="1"/>
</dbReference>
<gene>
    <name evidence="1" type="ORF">CK203_018110</name>
</gene>
<dbReference type="PANTHER" id="PTHR33193">
    <property type="entry name" value="DOMAIN PROTEIN, PUTATIVE (DUF3511)-RELATED"/>
    <property type="match status" value="1"/>
</dbReference>
<dbReference type="PANTHER" id="PTHR33193:SF7">
    <property type="entry name" value="OS06G0686600 PROTEIN"/>
    <property type="match status" value="1"/>
</dbReference>
<name>A0A438JWE7_VITVI</name>
<dbReference type="InterPro" id="IPR021899">
    <property type="entry name" value="DUF3511"/>
</dbReference>
<dbReference type="EMBL" id="QGNW01000025">
    <property type="protein sequence ID" value="RVX13228.1"/>
    <property type="molecule type" value="Genomic_DNA"/>
</dbReference>
<evidence type="ECO:0000313" key="1">
    <source>
        <dbReference type="EMBL" id="RVX13228.1"/>
    </source>
</evidence>